<evidence type="ECO:0000313" key="2">
    <source>
        <dbReference type="Proteomes" id="UP000007129"/>
    </source>
</evidence>
<dbReference type="EMBL" id="AHHD01000387">
    <property type="protein sequence ID" value="EKG13708.1"/>
    <property type="molecule type" value="Genomic_DNA"/>
</dbReference>
<dbReference type="InParanoid" id="K2RGH6"/>
<accession>K2RGH6</accession>
<dbReference type="VEuPathDB" id="FungiDB:MPH_09174"/>
<name>K2RGH6_MACPH</name>
<organism evidence="1 2">
    <name type="scientific">Macrophomina phaseolina (strain MS6)</name>
    <name type="common">Charcoal rot fungus</name>
    <dbReference type="NCBI Taxonomy" id="1126212"/>
    <lineage>
        <taxon>Eukaryota</taxon>
        <taxon>Fungi</taxon>
        <taxon>Dikarya</taxon>
        <taxon>Ascomycota</taxon>
        <taxon>Pezizomycotina</taxon>
        <taxon>Dothideomycetes</taxon>
        <taxon>Dothideomycetes incertae sedis</taxon>
        <taxon>Botryosphaeriales</taxon>
        <taxon>Botryosphaeriaceae</taxon>
        <taxon>Macrophomina</taxon>
    </lineage>
</organism>
<comment type="caution">
    <text evidence="1">The sequence shown here is derived from an EMBL/GenBank/DDBJ whole genome shotgun (WGS) entry which is preliminary data.</text>
</comment>
<dbReference type="AlphaFoldDB" id="K2RGH6"/>
<reference evidence="1 2" key="1">
    <citation type="journal article" date="2012" name="BMC Genomics">
        <title>Tools to kill: Genome of one of the most destructive plant pathogenic fungi Macrophomina phaseolina.</title>
        <authorList>
            <person name="Islam M.S."/>
            <person name="Haque M.S."/>
            <person name="Islam M.M."/>
            <person name="Emdad E.M."/>
            <person name="Halim A."/>
            <person name="Hossen Q.M.M."/>
            <person name="Hossain M.Z."/>
            <person name="Ahmed B."/>
            <person name="Rahim S."/>
            <person name="Rahman M.S."/>
            <person name="Alam M.M."/>
            <person name="Hou S."/>
            <person name="Wan X."/>
            <person name="Saito J.A."/>
            <person name="Alam M."/>
        </authorList>
    </citation>
    <scope>NUCLEOTIDE SEQUENCE [LARGE SCALE GENOMIC DNA]</scope>
    <source>
        <strain evidence="1 2">MS6</strain>
    </source>
</reference>
<gene>
    <name evidence="1" type="ORF">MPH_09174</name>
</gene>
<protein>
    <submittedName>
        <fullName evidence="1">Uncharacterized protein</fullName>
    </submittedName>
</protein>
<proteinExistence type="predicted"/>
<dbReference type="HOGENOM" id="CLU_1928024_0_0_1"/>
<sequence>MPVTIYWSLKASIRFPKASLYPGWRSNLAPKISLSMALRSSSGTMPYQYAQIVKISVTWAVIKRASRTWVKSAYGAKKVDFEYIRLSQQCLGGTRLCTACSSQAPEKQVERSPRRSNPTVATELILQVDLK</sequence>
<dbReference type="Proteomes" id="UP000007129">
    <property type="component" value="Unassembled WGS sequence"/>
</dbReference>
<evidence type="ECO:0000313" key="1">
    <source>
        <dbReference type="EMBL" id="EKG13708.1"/>
    </source>
</evidence>